<reference evidence="3 5" key="2">
    <citation type="submission" date="2023-09" db="EMBL/GenBank/DDBJ databases">
        <title>Complete-Gapless Cercospora beticola genome.</title>
        <authorList>
            <person name="Wyatt N.A."/>
            <person name="Spanner R.E."/>
            <person name="Bolton M.D."/>
        </authorList>
    </citation>
    <scope>NUCLEOTIDE SEQUENCE [LARGE SCALE GENOMIC DNA]</scope>
    <source>
        <strain evidence="3">Cb09-40</strain>
    </source>
</reference>
<accession>A0A2G5HE22</accession>
<evidence type="ECO:0000313" key="4">
    <source>
        <dbReference type="Proteomes" id="UP000230605"/>
    </source>
</evidence>
<organism evidence="2 4">
    <name type="scientific">Cercospora beticola</name>
    <name type="common">Sugarbeet leaf spot fungus</name>
    <dbReference type="NCBI Taxonomy" id="122368"/>
    <lineage>
        <taxon>Eukaryota</taxon>
        <taxon>Fungi</taxon>
        <taxon>Dikarya</taxon>
        <taxon>Ascomycota</taxon>
        <taxon>Pezizomycotina</taxon>
        <taxon>Dothideomycetes</taxon>
        <taxon>Dothideomycetidae</taxon>
        <taxon>Mycosphaerellales</taxon>
        <taxon>Mycosphaerellaceae</taxon>
        <taxon>Cercospora</taxon>
    </lineage>
</organism>
<proteinExistence type="predicted"/>
<name>A0A2G5HE22_CERBT</name>
<keyword evidence="1" id="KW-0732">Signal</keyword>
<dbReference type="Proteomes" id="UP000230605">
    <property type="component" value="Chromosome 9"/>
</dbReference>
<dbReference type="OrthoDB" id="3624704at2759"/>
<dbReference type="EMBL" id="CP134192">
    <property type="protein sequence ID" value="WPB07751.1"/>
    <property type="molecule type" value="Genomic_DNA"/>
</dbReference>
<sequence>MQFFNAIILASMALTATACKCVQGGTNDEATRICCGSLGGRYEGNDCVAGTISEKLSNFRSCCMNQDPNGQLTSDCDFPTKRDDASAAIQKRAPVVKEIKSAGAIMTVVA</sequence>
<evidence type="ECO:0000313" key="3">
    <source>
        <dbReference type="EMBL" id="WPB07751.1"/>
    </source>
</evidence>
<protein>
    <recommendedName>
        <fullName evidence="6">Extracellular membrane protein CFEM domain-containing protein</fullName>
    </recommendedName>
</protein>
<reference evidence="2 4" key="1">
    <citation type="submission" date="2015-10" db="EMBL/GenBank/DDBJ databases">
        <title>The cercosporin biosynthetic gene cluster was horizontally transferred to several fungal lineages and shown to be expanded in Cercospora beticola based on microsynteny with recipient genomes.</title>
        <authorList>
            <person name="De Jonge R."/>
            <person name="Ebert M.K."/>
            <person name="Suttle J.C."/>
            <person name="Jurick Ii W.M."/>
            <person name="Secor G.A."/>
            <person name="Thomma B.P."/>
            <person name="Van De Peer Y."/>
            <person name="Bolton M.D."/>
        </authorList>
    </citation>
    <scope>NUCLEOTIDE SEQUENCE [LARGE SCALE GENOMIC DNA]</scope>
    <source>
        <strain evidence="2 4">09-40</strain>
    </source>
</reference>
<feature type="signal peptide" evidence="1">
    <location>
        <begin position="1"/>
        <end position="18"/>
    </location>
</feature>
<evidence type="ECO:0000313" key="5">
    <source>
        <dbReference type="Proteomes" id="UP001302367"/>
    </source>
</evidence>
<keyword evidence="5" id="KW-1185">Reference proteome</keyword>
<feature type="chain" id="PRO_5013633366" description="Extracellular membrane protein CFEM domain-containing protein" evidence="1">
    <location>
        <begin position="19"/>
        <end position="110"/>
    </location>
</feature>
<dbReference type="AlphaFoldDB" id="A0A2G5HE22"/>
<dbReference type="Proteomes" id="UP001302367">
    <property type="component" value="Chromosome 9"/>
</dbReference>
<evidence type="ECO:0008006" key="6">
    <source>
        <dbReference type="Google" id="ProtNLM"/>
    </source>
</evidence>
<dbReference type="EMBL" id="LKMD01000107">
    <property type="protein sequence ID" value="PIA90804.1"/>
    <property type="molecule type" value="Genomic_DNA"/>
</dbReference>
<evidence type="ECO:0000313" key="2">
    <source>
        <dbReference type="EMBL" id="PIA90804.1"/>
    </source>
</evidence>
<gene>
    <name evidence="2" type="ORF">CB0940_10909</name>
    <name evidence="3" type="ORF">RHO25_012415</name>
</gene>
<evidence type="ECO:0000256" key="1">
    <source>
        <dbReference type="SAM" id="SignalP"/>
    </source>
</evidence>